<comment type="subcellular location">
    <subcellularLocation>
        <location evidence="1">Cell membrane</location>
        <topology evidence="1">Multi-pass membrane protein</topology>
    </subcellularLocation>
</comment>
<dbReference type="PANTHER" id="PTHR42920">
    <property type="entry name" value="OS03G0707200 PROTEIN-RELATED"/>
    <property type="match status" value="1"/>
</dbReference>
<dbReference type="GO" id="GO:0005886">
    <property type="term" value="C:plasma membrane"/>
    <property type="evidence" value="ECO:0007669"/>
    <property type="project" value="UniProtKB-SubCell"/>
</dbReference>
<dbReference type="SUPFAM" id="SSF103481">
    <property type="entry name" value="Multidrug resistance efflux transporter EmrE"/>
    <property type="match status" value="2"/>
</dbReference>
<feature type="domain" description="EamA" evidence="8">
    <location>
        <begin position="11"/>
        <end position="139"/>
    </location>
</feature>
<reference evidence="9 10" key="1">
    <citation type="submission" date="2015-07" db="EMBL/GenBank/DDBJ databases">
        <title>Genome sequence of Leptolinea tardivitalis DSM 16556.</title>
        <authorList>
            <person name="Hemp J."/>
            <person name="Ward L.M."/>
            <person name="Pace L.A."/>
            <person name="Fischer W.W."/>
        </authorList>
    </citation>
    <scope>NUCLEOTIDE SEQUENCE [LARGE SCALE GENOMIC DNA]</scope>
    <source>
        <strain evidence="9 10">YMTK-2</strain>
    </source>
</reference>
<feature type="transmembrane region" description="Helical" evidence="7">
    <location>
        <begin position="99"/>
        <end position="116"/>
    </location>
</feature>
<dbReference type="PANTHER" id="PTHR42920:SF5">
    <property type="entry name" value="EAMA DOMAIN-CONTAINING PROTEIN"/>
    <property type="match status" value="1"/>
</dbReference>
<sequence>MPAFRKPVPYIALGLSVLCLSMSAIFVRTAQAPGVVTSFYRMATAAIILLPIIYFKSGGKSTIDKRWLLGPLAAGFITALDHASWSTAISYTTIANANLLNYIAPIWVALISWLIWKQKLPGWFWIGLCLVISGTTCIFGSNLFLHPAFSKGDALALLSSFFFAAYYLITQKSRSRVDALTSTGLIAAGSAITLLVICLLSGAPLSGYPPKTWVLFLCAGIVSQVCGYFFMTYALGHIPASIVSPTMIASPVISALLAIPIAGEPLNAFQIAGGILVFAGIFLVNKTRKAETVNPPAAAEIE</sequence>
<feature type="transmembrane region" description="Helical" evidence="7">
    <location>
        <begin position="268"/>
        <end position="285"/>
    </location>
</feature>
<dbReference type="InterPro" id="IPR037185">
    <property type="entry name" value="EmrE-like"/>
</dbReference>
<feature type="transmembrane region" description="Helical" evidence="7">
    <location>
        <begin position="151"/>
        <end position="169"/>
    </location>
</feature>
<feature type="domain" description="EamA" evidence="8">
    <location>
        <begin position="151"/>
        <end position="285"/>
    </location>
</feature>
<evidence type="ECO:0000256" key="2">
    <source>
        <dbReference type="ARBA" id="ARBA00007362"/>
    </source>
</evidence>
<evidence type="ECO:0000259" key="8">
    <source>
        <dbReference type="Pfam" id="PF00892"/>
    </source>
</evidence>
<dbReference type="Pfam" id="PF00892">
    <property type="entry name" value="EamA"/>
    <property type="match status" value="2"/>
</dbReference>
<evidence type="ECO:0000313" key="9">
    <source>
        <dbReference type="EMBL" id="KPL71661.1"/>
    </source>
</evidence>
<evidence type="ECO:0000256" key="6">
    <source>
        <dbReference type="ARBA" id="ARBA00023136"/>
    </source>
</evidence>
<evidence type="ECO:0000256" key="3">
    <source>
        <dbReference type="ARBA" id="ARBA00022475"/>
    </source>
</evidence>
<keyword evidence="6 7" id="KW-0472">Membrane</keyword>
<dbReference type="InterPro" id="IPR000620">
    <property type="entry name" value="EamA_dom"/>
</dbReference>
<dbReference type="AlphaFoldDB" id="A0A0P6WNN5"/>
<evidence type="ECO:0000256" key="4">
    <source>
        <dbReference type="ARBA" id="ARBA00022692"/>
    </source>
</evidence>
<protein>
    <recommendedName>
        <fullName evidence="8">EamA domain-containing protein</fullName>
    </recommendedName>
</protein>
<proteinExistence type="inferred from homology"/>
<keyword evidence="3" id="KW-1003">Cell membrane</keyword>
<evidence type="ECO:0000256" key="7">
    <source>
        <dbReference type="SAM" id="Phobius"/>
    </source>
</evidence>
<feature type="transmembrane region" description="Helical" evidence="7">
    <location>
        <begin position="214"/>
        <end position="235"/>
    </location>
</feature>
<evidence type="ECO:0000256" key="1">
    <source>
        <dbReference type="ARBA" id="ARBA00004651"/>
    </source>
</evidence>
<accession>A0A0P6WNN5</accession>
<feature type="transmembrane region" description="Helical" evidence="7">
    <location>
        <begin position="39"/>
        <end position="55"/>
    </location>
</feature>
<organism evidence="9 10">
    <name type="scientific">Leptolinea tardivitalis</name>
    <dbReference type="NCBI Taxonomy" id="229920"/>
    <lineage>
        <taxon>Bacteria</taxon>
        <taxon>Bacillati</taxon>
        <taxon>Chloroflexota</taxon>
        <taxon>Anaerolineae</taxon>
        <taxon>Anaerolineales</taxon>
        <taxon>Anaerolineaceae</taxon>
        <taxon>Leptolinea</taxon>
    </lineage>
</organism>
<comment type="caution">
    <text evidence="9">The sequence shown here is derived from an EMBL/GenBank/DDBJ whole genome shotgun (WGS) entry which is preliminary data.</text>
</comment>
<dbReference type="EMBL" id="LGCK01000010">
    <property type="protein sequence ID" value="KPL71661.1"/>
    <property type="molecule type" value="Genomic_DNA"/>
</dbReference>
<feature type="transmembrane region" description="Helical" evidence="7">
    <location>
        <begin position="67"/>
        <end position="87"/>
    </location>
</feature>
<keyword evidence="4 7" id="KW-0812">Transmembrane</keyword>
<name>A0A0P6WNN5_9CHLR</name>
<feature type="transmembrane region" description="Helical" evidence="7">
    <location>
        <begin position="181"/>
        <end position="202"/>
    </location>
</feature>
<evidence type="ECO:0000256" key="5">
    <source>
        <dbReference type="ARBA" id="ARBA00022989"/>
    </source>
</evidence>
<comment type="similarity">
    <text evidence="2">Belongs to the EamA transporter family.</text>
</comment>
<dbReference type="RefSeq" id="WP_062420246.1">
    <property type="nucleotide sequence ID" value="NZ_BBYA01000001.1"/>
</dbReference>
<gene>
    <name evidence="9" type="ORF">ADM99_09300</name>
</gene>
<dbReference type="Proteomes" id="UP000050430">
    <property type="component" value="Unassembled WGS sequence"/>
</dbReference>
<feature type="transmembrane region" description="Helical" evidence="7">
    <location>
        <begin position="242"/>
        <end position="262"/>
    </location>
</feature>
<dbReference type="STRING" id="229920.ADM99_09300"/>
<keyword evidence="5 7" id="KW-1133">Transmembrane helix</keyword>
<feature type="transmembrane region" description="Helical" evidence="7">
    <location>
        <begin position="123"/>
        <end position="145"/>
    </location>
</feature>
<dbReference type="Gene3D" id="1.10.3730.20">
    <property type="match status" value="1"/>
</dbReference>
<keyword evidence="10" id="KW-1185">Reference proteome</keyword>
<evidence type="ECO:0000313" key="10">
    <source>
        <dbReference type="Proteomes" id="UP000050430"/>
    </source>
</evidence>
<dbReference type="OrthoDB" id="9790852at2"/>
<dbReference type="InterPro" id="IPR051258">
    <property type="entry name" value="Diverse_Substrate_Transporter"/>
</dbReference>